<protein>
    <submittedName>
        <fullName evidence="1">Uncharacterized protein</fullName>
    </submittedName>
</protein>
<dbReference type="AlphaFoldDB" id="A0AAE0VZY5"/>
<proteinExistence type="predicted"/>
<accession>A0AAE0VZY5</accession>
<reference evidence="1" key="1">
    <citation type="journal article" date="2021" name="Genome Biol. Evol.">
        <title>A High-Quality Reference Genome for a Parasitic Bivalve with Doubly Uniparental Inheritance (Bivalvia: Unionida).</title>
        <authorList>
            <person name="Smith C.H."/>
        </authorList>
    </citation>
    <scope>NUCLEOTIDE SEQUENCE</scope>
    <source>
        <strain evidence="1">CHS0354</strain>
    </source>
</reference>
<keyword evidence="2" id="KW-1185">Reference proteome</keyword>
<sequence>MGVTFLIGIVFNRWMRKEKFPRLQPIASALRDSQHSAQQIVEYVILNNISSDNHNLPKVNNLKRLANIVRTDLRPHEPHFLDFEAS</sequence>
<evidence type="ECO:0000313" key="1">
    <source>
        <dbReference type="EMBL" id="KAK3596039.1"/>
    </source>
</evidence>
<organism evidence="1 2">
    <name type="scientific">Potamilus streckersoni</name>
    <dbReference type="NCBI Taxonomy" id="2493646"/>
    <lineage>
        <taxon>Eukaryota</taxon>
        <taxon>Metazoa</taxon>
        <taxon>Spiralia</taxon>
        <taxon>Lophotrochozoa</taxon>
        <taxon>Mollusca</taxon>
        <taxon>Bivalvia</taxon>
        <taxon>Autobranchia</taxon>
        <taxon>Heteroconchia</taxon>
        <taxon>Palaeoheterodonta</taxon>
        <taxon>Unionida</taxon>
        <taxon>Unionoidea</taxon>
        <taxon>Unionidae</taxon>
        <taxon>Ambleminae</taxon>
        <taxon>Lampsilini</taxon>
        <taxon>Potamilus</taxon>
    </lineage>
</organism>
<evidence type="ECO:0000313" key="2">
    <source>
        <dbReference type="Proteomes" id="UP001195483"/>
    </source>
</evidence>
<gene>
    <name evidence="1" type="ORF">CHS0354_032562</name>
</gene>
<comment type="caution">
    <text evidence="1">The sequence shown here is derived from an EMBL/GenBank/DDBJ whole genome shotgun (WGS) entry which is preliminary data.</text>
</comment>
<reference evidence="1" key="3">
    <citation type="submission" date="2023-05" db="EMBL/GenBank/DDBJ databases">
        <authorList>
            <person name="Smith C.H."/>
        </authorList>
    </citation>
    <scope>NUCLEOTIDE SEQUENCE</scope>
    <source>
        <strain evidence="1">CHS0354</strain>
        <tissue evidence="1">Mantle</tissue>
    </source>
</reference>
<dbReference type="EMBL" id="JAEAOA010001917">
    <property type="protein sequence ID" value="KAK3596039.1"/>
    <property type="molecule type" value="Genomic_DNA"/>
</dbReference>
<name>A0AAE0VZY5_9BIVA</name>
<reference evidence="1" key="2">
    <citation type="journal article" date="2021" name="Genome Biol. Evol.">
        <title>Developing a high-quality reference genome for a parasitic bivalve with doubly uniparental inheritance (Bivalvia: Unionida).</title>
        <authorList>
            <person name="Smith C.H."/>
        </authorList>
    </citation>
    <scope>NUCLEOTIDE SEQUENCE</scope>
    <source>
        <strain evidence="1">CHS0354</strain>
        <tissue evidence="1">Mantle</tissue>
    </source>
</reference>
<dbReference type="Proteomes" id="UP001195483">
    <property type="component" value="Unassembled WGS sequence"/>
</dbReference>